<dbReference type="EMBL" id="MKKU01000309">
    <property type="protein sequence ID" value="RNF15950.1"/>
    <property type="molecule type" value="Genomic_DNA"/>
</dbReference>
<evidence type="ECO:0000313" key="3">
    <source>
        <dbReference type="EMBL" id="RNF15950.1"/>
    </source>
</evidence>
<dbReference type="Proteomes" id="UP000284403">
    <property type="component" value="Unassembled WGS sequence"/>
</dbReference>
<proteinExistence type="predicted"/>
<evidence type="ECO:0000256" key="1">
    <source>
        <dbReference type="SAM" id="MobiDB-lite"/>
    </source>
</evidence>
<organism evidence="3 4">
    <name type="scientific">Trypanosoma conorhini</name>
    <dbReference type="NCBI Taxonomy" id="83891"/>
    <lineage>
        <taxon>Eukaryota</taxon>
        <taxon>Discoba</taxon>
        <taxon>Euglenozoa</taxon>
        <taxon>Kinetoplastea</taxon>
        <taxon>Metakinetoplastina</taxon>
        <taxon>Trypanosomatida</taxon>
        <taxon>Trypanosomatidae</taxon>
        <taxon>Trypanosoma</taxon>
    </lineage>
</organism>
<feature type="domain" description="Ubiquitin-like" evidence="2">
    <location>
        <begin position="1"/>
        <end position="61"/>
    </location>
</feature>
<sequence>MRINVAGLRPEHTINGLEVNLDAGVERLRRDIAERIGTAPERLRLIHMGHLIDDSRPLSSFLREDATIHVVPVAAPTPPTGSPEGNNNEHGGASAANLPDVAAAWRGMQNPFIGLFQHSLAGLAEQMGGRLPVVVQSGIVGSGMGLPPRESSQTPPPQQPQQSQQQQQQQPQQQQQQEQQQPQQQPPQNSEGQPHQHHRFSFSYAIPTPEVVTPSPVHVHVHVTMDELEQLPERLERFRNRMRLSGSNASLHVERGPLPPTTTASAQTAAAGAAAPENNNHGTNSTTPSGSENRAPHASPQTIGDIFNALSETTGDNGGEAAVVEELLYTLFRDLTPMAAAQFVAGDFSFLAPSRQRVVGEVMRLLGQREETAEGTLRADQRRHLEREVDQIIEGIQQDPAFMELIRRNTRPQSNFLRDIKRYLVFVCEEIVCAVLSPVSDSDEWANGVRVALFRVVGVAAERTPVWFERGPAGLADLIISLAQTSATRLPEGRARDTAQSIAQAGSLARGLLPLVISGWHAEYLSRHRRDTDSAIFEGAAAAPERGDEADGLLDDCLDEFCADNGAGAADHADASTDRLRSALRAYREVTRDEEDDICRRARRFRLERPPADADTDASSTIWKHLKK</sequence>
<dbReference type="SUPFAM" id="SSF54236">
    <property type="entry name" value="Ubiquitin-like"/>
    <property type="match status" value="1"/>
</dbReference>
<dbReference type="AlphaFoldDB" id="A0A422PE25"/>
<dbReference type="Pfam" id="PF00240">
    <property type="entry name" value="ubiquitin"/>
    <property type="match status" value="1"/>
</dbReference>
<dbReference type="InterPro" id="IPR000626">
    <property type="entry name" value="Ubiquitin-like_dom"/>
</dbReference>
<feature type="compositionally biased region" description="Polar residues" evidence="1">
    <location>
        <begin position="277"/>
        <end position="292"/>
    </location>
</feature>
<dbReference type="InterPro" id="IPR029071">
    <property type="entry name" value="Ubiquitin-like_domsf"/>
</dbReference>
<feature type="compositionally biased region" description="Low complexity" evidence="1">
    <location>
        <begin position="261"/>
        <end position="276"/>
    </location>
</feature>
<dbReference type="OrthoDB" id="252552at2759"/>
<dbReference type="Gene3D" id="3.10.20.90">
    <property type="entry name" value="Phosphatidylinositol 3-kinase Catalytic Subunit, Chain A, domain 1"/>
    <property type="match status" value="1"/>
</dbReference>
<dbReference type="GeneID" id="40318950"/>
<feature type="region of interest" description="Disordered" evidence="1">
    <location>
        <begin position="140"/>
        <end position="197"/>
    </location>
</feature>
<dbReference type="CDD" id="cd17039">
    <property type="entry name" value="Ubl_ubiquitin_like"/>
    <property type="match status" value="1"/>
</dbReference>
<dbReference type="PROSITE" id="PS50053">
    <property type="entry name" value="UBIQUITIN_2"/>
    <property type="match status" value="1"/>
</dbReference>
<accession>A0A422PE25</accession>
<evidence type="ECO:0000259" key="2">
    <source>
        <dbReference type="PROSITE" id="PS50053"/>
    </source>
</evidence>
<protein>
    <submittedName>
        <fullName evidence="3">Ubiquitin-like protein</fullName>
    </submittedName>
</protein>
<reference evidence="3 4" key="1">
    <citation type="journal article" date="2018" name="BMC Genomics">
        <title>Genomic comparison of Trypanosoma conorhini and Trypanosoma rangeli to Trypanosoma cruzi strains of high and low virulence.</title>
        <authorList>
            <person name="Bradwell K.R."/>
            <person name="Koparde V.N."/>
            <person name="Matveyev A.V."/>
            <person name="Serrano M.G."/>
            <person name="Alves J.M."/>
            <person name="Parikh H."/>
            <person name="Huang B."/>
            <person name="Lee V."/>
            <person name="Espinosa-Alvarez O."/>
            <person name="Ortiz P.A."/>
            <person name="Costa-Martins A.G."/>
            <person name="Teixeira M.M."/>
            <person name="Buck G.A."/>
        </authorList>
    </citation>
    <scope>NUCLEOTIDE SEQUENCE [LARGE SCALE GENOMIC DNA]</scope>
    <source>
        <strain evidence="3 4">025E</strain>
    </source>
</reference>
<feature type="region of interest" description="Disordered" evidence="1">
    <location>
        <begin position="609"/>
        <end position="628"/>
    </location>
</feature>
<keyword evidence="4" id="KW-1185">Reference proteome</keyword>
<feature type="region of interest" description="Disordered" evidence="1">
    <location>
        <begin position="74"/>
        <end position="95"/>
    </location>
</feature>
<name>A0A422PE25_9TRYP</name>
<evidence type="ECO:0000313" key="4">
    <source>
        <dbReference type="Proteomes" id="UP000284403"/>
    </source>
</evidence>
<feature type="compositionally biased region" description="Low complexity" evidence="1">
    <location>
        <begin position="160"/>
        <end position="188"/>
    </location>
</feature>
<feature type="region of interest" description="Disordered" evidence="1">
    <location>
        <begin position="248"/>
        <end position="301"/>
    </location>
</feature>
<dbReference type="RefSeq" id="XP_029227650.1">
    <property type="nucleotide sequence ID" value="XM_029372240.1"/>
</dbReference>
<gene>
    <name evidence="3" type="ORF">Tco025E_05339</name>
</gene>
<comment type="caution">
    <text evidence="3">The sequence shown here is derived from an EMBL/GenBank/DDBJ whole genome shotgun (WGS) entry which is preliminary data.</text>
</comment>